<accession>A0ABU4MYL1</accession>
<proteinExistence type="predicted"/>
<dbReference type="InterPro" id="IPR015947">
    <property type="entry name" value="PUA-like_sf"/>
</dbReference>
<keyword evidence="2" id="KW-1185">Reference proteome</keyword>
<comment type="caution">
    <text evidence="1">The sequence shown here is derived from an EMBL/GenBank/DDBJ whole genome shotgun (WGS) entry which is preliminary data.</text>
</comment>
<evidence type="ECO:0008006" key="3">
    <source>
        <dbReference type="Google" id="ProtNLM"/>
    </source>
</evidence>
<evidence type="ECO:0000313" key="2">
    <source>
        <dbReference type="Proteomes" id="UP001282474"/>
    </source>
</evidence>
<reference evidence="1 2" key="1">
    <citation type="journal article" date="2023" name="Microb. Genom.">
        <title>Mesoterricola silvestris gen. nov., sp. nov., Mesoterricola sediminis sp. nov., Geothrix oryzae sp. nov., Geothrix edaphica sp. nov., Geothrix rubra sp. nov., and Geothrix limicola sp. nov., six novel members of Acidobacteriota isolated from soils.</title>
        <authorList>
            <person name="Weisberg A.J."/>
            <person name="Pearce E."/>
            <person name="Kramer C.G."/>
            <person name="Chang J.H."/>
            <person name="Clarke C.R."/>
        </authorList>
    </citation>
    <scope>NUCLEOTIDE SEQUENCE [LARGE SCALE GENOMIC DNA]</scope>
    <source>
        <strain evidence="1 2">NE20-4-1</strain>
    </source>
</reference>
<gene>
    <name evidence="1" type="ORF">PV383_36120</name>
</gene>
<dbReference type="Proteomes" id="UP001282474">
    <property type="component" value="Unassembled WGS sequence"/>
</dbReference>
<sequence>MRAFTVRQPYTDAIAFGTKRVENRSGGIPAKFLDTWVLLHAAKEPHISGVTPADLADLSGDSVGGWPEIRSAVIAAIRFSGSHEAAEPRGCCLPWGHSRITPDRPVWHWEIAEVTRLAEPVPASGALGFWTPKDNVLEAVHAQLGQVV</sequence>
<dbReference type="EMBL" id="JARAWJ010000039">
    <property type="protein sequence ID" value="MDX3042571.1"/>
    <property type="molecule type" value="Genomic_DNA"/>
</dbReference>
<dbReference type="Gene3D" id="2.30.130.30">
    <property type="entry name" value="Hypothetical protein"/>
    <property type="match status" value="1"/>
</dbReference>
<dbReference type="SUPFAM" id="SSF88697">
    <property type="entry name" value="PUA domain-like"/>
    <property type="match status" value="1"/>
</dbReference>
<evidence type="ECO:0000313" key="1">
    <source>
        <dbReference type="EMBL" id="MDX3042571.1"/>
    </source>
</evidence>
<protein>
    <recommendedName>
        <fullName evidence="3">ASCH domain-containing protein</fullName>
    </recommendedName>
</protein>
<dbReference type="RefSeq" id="WP_193382876.1">
    <property type="nucleotide sequence ID" value="NZ_JABXWI010000031.1"/>
</dbReference>
<organism evidence="1 2">
    <name type="scientific">Streptomyces caniscabiei</name>
    <dbReference type="NCBI Taxonomy" id="2746961"/>
    <lineage>
        <taxon>Bacteria</taxon>
        <taxon>Bacillati</taxon>
        <taxon>Actinomycetota</taxon>
        <taxon>Actinomycetes</taxon>
        <taxon>Kitasatosporales</taxon>
        <taxon>Streptomycetaceae</taxon>
        <taxon>Streptomyces</taxon>
    </lineage>
</organism>
<name>A0ABU4MYL1_9ACTN</name>